<gene>
    <name evidence="2" type="ORF">EVAR_74350_1</name>
</gene>
<protein>
    <submittedName>
        <fullName evidence="2">Uncharacterized protein</fullName>
    </submittedName>
</protein>
<accession>A0A4C1SF58</accession>
<dbReference type="OrthoDB" id="329835at2759"/>
<dbReference type="EMBL" id="BGZK01000004">
    <property type="protein sequence ID" value="GBP00017.1"/>
    <property type="molecule type" value="Genomic_DNA"/>
</dbReference>
<evidence type="ECO:0000313" key="3">
    <source>
        <dbReference type="Proteomes" id="UP000299102"/>
    </source>
</evidence>
<name>A0A4C1SF58_EUMVA</name>
<proteinExistence type="predicted"/>
<dbReference type="Proteomes" id="UP000299102">
    <property type="component" value="Unassembled WGS sequence"/>
</dbReference>
<feature type="region of interest" description="Disordered" evidence="1">
    <location>
        <begin position="30"/>
        <end position="61"/>
    </location>
</feature>
<feature type="compositionally biased region" description="Basic and acidic residues" evidence="1">
    <location>
        <begin position="33"/>
        <end position="44"/>
    </location>
</feature>
<dbReference type="AlphaFoldDB" id="A0A4C1SF58"/>
<reference evidence="2 3" key="1">
    <citation type="journal article" date="2019" name="Commun. Biol.">
        <title>The bagworm genome reveals a unique fibroin gene that provides high tensile strength.</title>
        <authorList>
            <person name="Kono N."/>
            <person name="Nakamura H."/>
            <person name="Ohtoshi R."/>
            <person name="Tomita M."/>
            <person name="Numata K."/>
            <person name="Arakawa K."/>
        </authorList>
    </citation>
    <scope>NUCLEOTIDE SEQUENCE [LARGE SCALE GENOMIC DNA]</scope>
</reference>
<organism evidence="2 3">
    <name type="scientific">Eumeta variegata</name>
    <name type="common">Bagworm moth</name>
    <name type="synonym">Eumeta japonica</name>
    <dbReference type="NCBI Taxonomy" id="151549"/>
    <lineage>
        <taxon>Eukaryota</taxon>
        <taxon>Metazoa</taxon>
        <taxon>Ecdysozoa</taxon>
        <taxon>Arthropoda</taxon>
        <taxon>Hexapoda</taxon>
        <taxon>Insecta</taxon>
        <taxon>Pterygota</taxon>
        <taxon>Neoptera</taxon>
        <taxon>Endopterygota</taxon>
        <taxon>Lepidoptera</taxon>
        <taxon>Glossata</taxon>
        <taxon>Ditrysia</taxon>
        <taxon>Tineoidea</taxon>
        <taxon>Psychidae</taxon>
        <taxon>Oiketicinae</taxon>
        <taxon>Eumeta</taxon>
    </lineage>
</organism>
<keyword evidence="3" id="KW-1185">Reference proteome</keyword>
<comment type="caution">
    <text evidence="2">The sequence shown here is derived from an EMBL/GenBank/DDBJ whole genome shotgun (WGS) entry which is preliminary data.</text>
</comment>
<sequence length="119" mass="13229">MLFLFQSGFTIGVVVVVVKAHVSAIGASRRWRASPEERQDEAARSHLALESTSGRKASDSVIPRFEREGESNGRVITLGPKTTLYNVSSVDIVLPLRDKETILYQVFIDESQNQAHEVM</sequence>
<evidence type="ECO:0000313" key="2">
    <source>
        <dbReference type="EMBL" id="GBP00017.1"/>
    </source>
</evidence>
<evidence type="ECO:0000256" key="1">
    <source>
        <dbReference type="SAM" id="MobiDB-lite"/>
    </source>
</evidence>